<proteinExistence type="predicted"/>
<evidence type="ECO:0000313" key="3">
    <source>
        <dbReference type="EMBL" id="NEN71821.1"/>
    </source>
</evidence>
<evidence type="ECO:0000313" key="1">
    <source>
        <dbReference type="EMBL" id="HAI8960055.1"/>
    </source>
</evidence>
<gene>
    <name evidence="4" type="ORF">C9194_18030</name>
    <name evidence="3" type="ORF">G3W53_17035</name>
    <name evidence="1" type="ORF">HKA49_004310</name>
    <name evidence="2" type="ORF">J0541_005487</name>
</gene>
<protein>
    <submittedName>
        <fullName evidence="2">Transcriptional regulator</fullName>
    </submittedName>
</protein>
<reference evidence="3 6" key="3">
    <citation type="submission" date="2020-02" db="EMBL/GenBank/DDBJ databases">
        <authorList>
            <person name="Subbiah M."/>
            <person name="Call D."/>
        </authorList>
    </citation>
    <scope>NUCLEOTIDE SEQUENCE [LARGE SCALE GENOMIC DNA]</scope>
    <source>
        <strain evidence="3 6">8375wB1</strain>
    </source>
</reference>
<dbReference type="Proteomes" id="UP000870292">
    <property type="component" value="Unassembled WGS sequence"/>
</dbReference>
<evidence type="ECO:0000313" key="6">
    <source>
        <dbReference type="Proteomes" id="UP000471360"/>
    </source>
</evidence>
<name>A0A0C2ENY6_ECOLX</name>
<evidence type="ECO:0000313" key="2">
    <source>
        <dbReference type="EMBL" id="HBB1576411.1"/>
    </source>
</evidence>
<dbReference type="Proteomes" id="UP000471360">
    <property type="component" value="Unassembled WGS sequence"/>
</dbReference>
<evidence type="ECO:0000313" key="4">
    <source>
        <dbReference type="EMBL" id="TJF63622.1"/>
    </source>
</evidence>
<reference evidence="4 5" key="2">
    <citation type="submission" date="2018-12" db="EMBL/GenBank/DDBJ databases">
        <title>Food and Water Safety Consortium.</title>
        <authorList>
            <person name="Tyson S."/>
            <person name="Peterson C.-L."/>
            <person name="Olson A."/>
            <person name="Tyler S."/>
            <person name="Cabral J."/>
            <person name="Lynch T."/>
            <person name="Knox N."/>
            <person name="Van Domselaar G."/>
            <person name="Graham M."/>
        </authorList>
    </citation>
    <scope>NUCLEOTIDE SEQUENCE [LARGE SCALE GENOMIC DNA]</scope>
    <source>
        <strain evidence="4 5">FWSEC0419</strain>
    </source>
</reference>
<dbReference type="EMBL" id="JAAGYP010000022">
    <property type="protein sequence ID" value="NEN71821.1"/>
    <property type="molecule type" value="Genomic_DNA"/>
</dbReference>
<evidence type="ECO:0000313" key="5">
    <source>
        <dbReference type="Proteomes" id="UP000305093"/>
    </source>
</evidence>
<dbReference type="RefSeq" id="WP_000064148.1">
    <property type="nucleotide sequence ID" value="NZ_AP018808.1"/>
</dbReference>
<accession>A0A0C2ENY6</accession>
<evidence type="ECO:0000313" key="7">
    <source>
        <dbReference type="Proteomes" id="UP000842385"/>
    </source>
</evidence>
<reference evidence="2" key="4">
    <citation type="submission" date="2021-03" db="EMBL/GenBank/DDBJ databases">
        <authorList>
            <consortium name="NCBI Pathogen Detection Project"/>
        </authorList>
    </citation>
    <scope>NUCLEOTIDE SEQUENCE</scope>
    <source>
        <strain evidence="2">Escherichia coli</strain>
        <strain evidence="1">TW14994</strain>
    </source>
</reference>
<sequence length="77" mass="8751">MSNELLRWRKEASSEEWKRLAALAKTSVGYLDQIAYGFRRASPDKANAIEEATRNFTGYKPVKKENLVFVSRRASAA</sequence>
<dbReference type="AlphaFoldDB" id="A0A0C2ENY6"/>
<dbReference type="EMBL" id="DADUEU010000091">
    <property type="protein sequence ID" value="HBB1576411.1"/>
    <property type="molecule type" value="Genomic_DNA"/>
</dbReference>
<dbReference type="Proteomes" id="UP000842385">
    <property type="component" value="Unassembled WGS sequence"/>
</dbReference>
<dbReference type="EMBL" id="RROO01000034">
    <property type="protein sequence ID" value="TJF63622.1"/>
    <property type="molecule type" value="Genomic_DNA"/>
</dbReference>
<organism evidence="2">
    <name type="scientific">Escherichia coli</name>
    <dbReference type="NCBI Taxonomy" id="562"/>
    <lineage>
        <taxon>Bacteria</taxon>
        <taxon>Pseudomonadati</taxon>
        <taxon>Pseudomonadota</taxon>
        <taxon>Gammaproteobacteria</taxon>
        <taxon>Enterobacterales</taxon>
        <taxon>Enterobacteriaceae</taxon>
        <taxon>Escherichia</taxon>
    </lineage>
</organism>
<reference evidence="2 7" key="1">
    <citation type="journal article" date="2018" name="Genome Biol.">
        <title>SKESA: strategic k-mer extension for scrupulous assemblies.</title>
        <authorList>
            <person name="Souvorov A."/>
            <person name="Agarwala R."/>
            <person name="Lipman D.J."/>
        </authorList>
    </citation>
    <scope>NUCLEOTIDE SEQUENCE</scope>
    <source>
        <strain evidence="2">Escherichia coli</strain>
        <strain evidence="1 7">TW14994</strain>
    </source>
</reference>
<comment type="caution">
    <text evidence="2">The sequence shown here is derived from an EMBL/GenBank/DDBJ whole genome shotgun (WGS) entry which is preliminary data.</text>
</comment>
<dbReference type="EMBL" id="DABFUC010000029">
    <property type="protein sequence ID" value="HAI8960055.1"/>
    <property type="molecule type" value="Genomic_DNA"/>
</dbReference>
<dbReference type="Proteomes" id="UP000305093">
    <property type="component" value="Unassembled WGS sequence"/>
</dbReference>